<organism evidence="1 2">
    <name type="scientific">Geodermatophilus maliterrae</name>
    <dbReference type="NCBI Taxonomy" id="3162531"/>
    <lineage>
        <taxon>Bacteria</taxon>
        <taxon>Bacillati</taxon>
        <taxon>Actinomycetota</taxon>
        <taxon>Actinomycetes</taxon>
        <taxon>Geodermatophilales</taxon>
        <taxon>Geodermatophilaceae</taxon>
        <taxon>Geodermatophilus</taxon>
    </lineage>
</organism>
<dbReference type="RefSeq" id="WP_369209351.1">
    <property type="nucleotide sequence ID" value="NZ_JBFNXQ010000075.1"/>
</dbReference>
<sequence>MVGLLRRDDTWPTPTSALDATTRLVAASLRGDDRIGRSGPMEFAVLV</sequence>
<gene>
    <name evidence="1" type="ORF">ABQ292_19375</name>
</gene>
<name>A0ABV3XL82_9ACTN</name>
<dbReference type="EMBL" id="JBFNXQ010000075">
    <property type="protein sequence ID" value="MEX5720530.1"/>
    <property type="molecule type" value="Genomic_DNA"/>
</dbReference>
<comment type="caution">
    <text evidence="1">The sequence shown here is derived from an EMBL/GenBank/DDBJ whole genome shotgun (WGS) entry which is preliminary data.</text>
</comment>
<reference evidence="1 2" key="1">
    <citation type="submission" date="2024-06" db="EMBL/GenBank/DDBJ databases">
        <title>Draft genome sequence of Geodermatophilus badlandi, a novel member of the Geodermatophilaceae isolated from badland sedimentary rocks in the Red desert, Wyoming, USA.</title>
        <authorList>
            <person name="Ben Tekaya S."/>
            <person name="Nouioui I."/>
            <person name="Flores G.M."/>
            <person name="Shaal M.N."/>
            <person name="Bredoire F."/>
            <person name="Basile F."/>
            <person name="Van Diepen L."/>
            <person name="Ward N.L."/>
        </authorList>
    </citation>
    <scope>NUCLEOTIDE SEQUENCE [LARGE SCALE GENOMIC DNA]</scope>
    <source>
        <strain evidence="1 2">WL48A</strain>
    </source>
</reference>
<evidence type="ECO:0000313" key="1">
    <source>
        <dbReference type="EMBL" id="MEX5720530.1"/>
    </source>
</evidence>
<protein>
    <submittedName>
        <fullName evidence="1">Uncharacterized protein</fullName>
    </submittedName>
</protein>
<dbReference type="Proteomes" id="UP001560045">
    <property type="component" value="Unassembled WGS sequence"/>
</dbReference>
<evidence type="ECO:0000313" key="2">
    <source>
        <dbReference type="Proteomes" id="UP001560045"/>
    </source>
</evidence>
<accession>A0ABV3XL82</accession>
<proteinExistence type="predicted"/>
<keyword evidence="2" id="KW-1185">Reference proteome</keyword>